<feature type="transmembrane region" description="Helical" evidence="9">
    <location>
        <begin position="124"/>
        <end position="145"/>
    </location>
</feature>
<evidence type="ECO:0000256" key="2">
    <source>
        <dbReference type="ARBA" id="ARBA00022448"/>
    </source>
</evidence>
<evidence type="ECO:0000256" key="5">
    <source>
        <dbReference type="ARBA" id="ARBA00022692"/>
    </source>
</evidence>
<keyword evidence="2 9" id="KW-0813">Transport</keyword>
<evidence type="ECO:0000256" key="6">
    <source>
        <dbReference type="ARBA" id="ARBA00022989"/>
    </source>
</evidence>
<dbReference type="EMBL" id="QNSE01000013">
    <property type="protein sequence ID" value="RBP79623.1"/>
    <property type="molecule type" value="Genomic_DNA"/>
</dbReference>
<evidence type="ECO:0000259" key="10">
    <source>
        <dbReference type="Pfam" id="PF04290"/>
    </source>
</evidence>
<evidence type="ECO:0000313" key="11">
    <source>
        <dbReference type="EMBL" id="RBP79623.1"/>
    </source>
</evidence>
<accession>A0A366IXV1</accession>
<protein>
    <recommendedName>
        <fullName evidence="9">TRAP transporter small permease protein</fullName>
    </recommendedName>
</protein>
<dbReference type="InterPro" id="IPR055348">
    <property type="entry name" value="DctQ"/>
</dbReference>
<organism evidence="11 12">
    <name type="scientific">Marinomonas rhizomae</name>
    <dbReference type="NCBI Taxonomy" id="491948"/>
    <lineage>
        <taxon>Bacteria</taxon>
        <taxon>Pseudomonadati</taxon>
        <taxon>Pseudomonadota</taxon>
        <taxon>Gammaproteobacteria</taxon>
        <taxon>Oceanospirillales</taxon>
        <taxon>Oceanospirillaceae</taxon>
        <taxon>Marinomonas</taxon>
    </lineage>
</organism>
<dbReference type="PANTHER" id="PTHR35011">
    <property type="entry name" value="2,3-DIKETO-L-GULONATE TRAP TRANSPORTER SMALL PERMEASE PROTEIN YIAM"/>
    <property type="match status" value="1"/>
</dbReference>
<dbReference type="PANTHER" id="PTHR35011:SF2">
    <property type="entry name" value="2,3-DIKETO-L-GULONATE TRAP TRANSPORTER SMALL PERMEASE PROTEIN YIAM"/>
    <property type="match status" value="1"/>
</dbReference>
<comment type="function">
    <text evidence="9">Part of the tripartite ATP-independent periplasmic (TRAP) transport system.</text>
</comment>
<keyword evidence="4 9" id="KW-0997">Cell inner membrane</keyword>
<evidence type="ECO:0000256" key="4">
    <source>
        <dbReference type="ARBA" id="ARBA00022519"/>
    </source>
</evidence>
<evidence type="ECO:0000256" key="8">
    <source>
        <dbReference type="ARBA" id="ARBA00038436"/>
    </source>
</evidence>
<proteinExistence type="inferred from homology"/>
<name>A0A366IXV1_9GAMM</name>
<feature type="domain" description="Tripartite ATP-independent periplasmic transporters DctQ component" evidence="10">
    <location>
        <begin position="23"/>
        <end position="143"/>
    </location>
</feature>
<keyword evidence="3" id="KW-1003">Cell membrane</keyword>
<feature type="transmembrane region" description="Helical" evidence="9">
    <location>
        <begin position="12"/>
        <end position="37"/>
    </location>
</feature>
<comment type="caution">
    <text evidence="11">The sequence shown here is derived from an EMBL/GenBank/DDBJ whole genome shotgun (WGS) entry which is preliminary data.</text>
</comment>
<evidence type="ECO:0000313" key="12">
    <source>
        <dbReference type="Proteomes" id="UP000252792"/>
    </source>
</evidence>
<keyword evidence="7 9" id="KW-0472">Membrane</keyword>
<dbReference type="InterPro" id="IPR007387">
    <property type="entry name" value="TRAP_DctQ"/>
</dbReference>
<evidence type="ECO:0000256" key="1">
    <source>
        <dbReference type="ARBA" id="ARBA00004429"/>
    </source>
</evidence>
<reference evidence="11 12" key="1">
    <citation type="submission" date="2018-06" db="EMBL/GenBank/DDBJ databases">
        <title>Genomic Encyclopedia of Type Strains, Phase III (KMG-III): the genomes of soil and plant-associated and newly described type strains.</title>
        <authorList>
            <person name="Whitman W."/>
        </authorList>
    </citation>
    <scope>NUCLEOTIDE SEQUENCE [LARGE SCALE GENOMIC DNA]</scope>
    <source>
        <strain evidence="11 12">CECT 7377</strain>
    </source>
</reference>
<keyword evidence="5 9" id="KW-0812">Transmembrane</keyword>
<sequence length="165" mass="19144">MKRVLRVLQSTADNIAAATLAAMFIIFIVQIISRYFFNMPLAWTEEVCITLWLWLVFWASAFCLKENDHIRFDVLYTISPRKIQRAFALIAALGIAGTMAYAFLPTWDYISFYKIKKSANLRIPLNYVFSIYGLFMIVIVLRYSWSALTQVFPRLNSLFSDENPS</sequence>
<gene>
    <name evidence="11" type="ORF">DFP80_11379</name>
</gene>
<keyword evidence="12" id="KW-1185">Reference proteome</keyword>
<dbReference type="GO" id="GO:0015740">
    <property type="term" value="P:C4-dicarboxylate transport"/>
    <property type="evidence" value="ECO:0007669"/>
    <property type="project" value="TreeGrafter"/>
</dbReference>
<evidence type="ECO:0000256" key="3">
    <source>
        <dbReference type="ARBA" id="ARBA00022475"/>
    </source>
</evidence>
<dbReference type="Proteomes" id="UP000252792">
    <property type="component" value="Unassembled WGS sequence"/>
</dbReference>
<evidence type="ECO:0000256" key="9">
    <source>
        <dbReference type="RuleBase" id="RU369079"/>
    </source>
</evidence>
<comment type="subunit">
    <text evidence="9">The complex comprises the extracytoplasmic solute receptor protein and the two transmembrane proteins.</text>
</comment>
<comment type="subcellular location">
    <subcellularLocation>
        <location evidence="1 9">Cell inner membrane</location>
        <topology evidence="1 9">Multi-pass membrane protein</topology>
    </subcellularLocation>
</comment>
<keyword evidence="6 9" id="KW-1133">Transmembrane helix</keyword>
<dbReference type="GO" id="GO:0022857">
    <property type="term" value="F:transmembrane transporter activity"/>
    <property type="evidence" value="ECO:0007669"/>
    <property type="project" value="UniProtKB-UniRule"/>
</dbReference>
<feature type="transmembrane region" description="Helical" evidence="9">
    <location>
        <begin position="49"/>
        <end position="65"/>
    </location>
</feature>
<dbReference type="GO" id="GO:0005886">
    <property type="term" value="C:plasma membrane"/>
    <property type="evidence" value="ECO:0007669"/>
    <property type="project" value="UniProtKB-SubCell"/>
</dbReference>
<dbReference type="AlphaFoldDB" id="A0A366IXV1"/>
<evidence type="ECO:0000256" key="7">
    <source>
        <dbReference type="ARBA" id="ARBA00023136"/>
    </source>
</evidence>
<comment type="similarity">
    <text evidence="8 9">Belongs to the TRAP transporter small permease family.</text>
</comment>
<feature type="transmembrane region" description="Helical" evidence="9">
    <location>
        <begin position="86"/>
        <end position="104"/>
    </location>
</feature>
<dbReference type="Pfam" id="PF04290">
    <property type="entry name" value="DctQ"/>
    <property type="match status" value="1"/>
</dbReference>